<dbReference type="OrthoDB" id="1795989at2"/>
<dbReference type="RefSeq" id="WP_110396041.1">
    <property type="nucleotide sequence ID" value="NZ_JBHUHB010000001.1"/>
</dbReference>
<feature type="transmembrane region" description="Helical" evidence="1">
    <location>
        <begin position="70"/>
        <end position="91"/>
    </location>
</feature>
<feature type="transmembrane region" description="Helical" evidence="1">
    <location>
        <begin position="193"/>
        <end position="219"/>
    </location>
</feature>
<sequence length="252" mass="28169">MSLIQNKVQKNTVIHVNFLEAVKKQYHYKLHAHHSMFGTMIIMQIIAGLLTFSNQIYSVNSNNIDITVRIISADLIIGLTFLWIIIMAFQLTTKASKNKMVTFVTSKQTNHLANILFMITLCFIGGLTANLLGAFVKMVVSVMDQTDPFIYFAGTSVSEFATGILATIAYMLLIASFFYLIGEIVQIHSILIIIIPSVLVGLLFILGVNVEPIIGFYIFTKSLSIMLVKTLVTAFLLFFAATLFGNRLEVRR</sequence>
<keyword evidence="1" id="KW-1133">Transmembrane helix</keyword>
<gene>
    <name evidence="2" type="ORF">DFR56_11082</name>
</gene>
<reference evidence="2 3" key="1">
    <citation type="submission" date="2018-05" db="EMBL/GenBank/DDBJ databases">
        <title>Genomic Encyclopedia of Type Strains, Phase IV (KMG-IV): sequencing the most valuable type-strain genomes for metagenomic binning, comparative biology and taxonomic classification.</title>
        <authorList>
            <person name="Goeker M."/>
        </authorList>
    </citation>
    <scope>NUCLEOTIDE SEQUENCE [LARGE SCALE GENOMIC DNA]</scope>
    <source>
        <strain evidence="2 3">DSM 28556</strain>
    </source>
</reference>
<dbReference type="AlphaFoldDB" id="A0A2V3VUI1"/>
<keyword evidence="3" id="KW-1185">Reference proteome</keyword>
<evidence type="ECO:0000256" key="1">
    <source>
        <dbReference type="SAM" id="Phobius"/>
    </source>
</evidence>
<comment type="caution">
    <text evidence="2">The sequence shown here is derived from an EMBL/GenBank/DDBJ whole genome shotgun (WGS) entry which is preliminary data.</text>
</comment>
<feature type="transmembrane region" description="Helical" evidence="1">
    <location>
        <begin position="160"/>
        <end position="181"/>
    </location>
</feature>
<dbReference type="EMBL" id="QJJQ01000010">
    <property type="protein sequence ID" value="PXW85582.1"/>
    <property type="molecule type" value="Genomic_DNA"/>
</dbReference>
<name>A0A2V3VUI1_9BACI</name>
<keyword evidence="1" id="KW-0472">Membrane</keyword>
<organism evidence="2 3">
    <name type="scientific">Pseudogracilibacillus auburnensis</name>
    <dbReference type="NCBI Taxonomy" id="1494959"/>
    <lineage>
        <taxon>Bacteria</taxon>
        <taxon>Bacillati</taxon>
        <taxon>Bacillota</taxon>
        <taxon>Bacilli</taxon>
        <taxon>Bacillales</taxon>
        <taxon>Bacillaceae</taxon>
        <taxon>Pseudogracilibacillus</taxon>
    </lineage>
</organism>
<proteinExistence type="predicted"/>
<accession>A0A2V3VUI1</accession>
<protein>
    <submittedName>
        <fullName evidence="2">Uncharacterized protein</fullName>
    </submittedName>
</protein>
<feature type="transmembrane region" description="Helical" evidence="1">
    <location>
        <begin position="225"/>
        <end position="245"/>
    </location>
</feature>
<keyword evidence="1" id="KW-0812">Transmembrane</keyword>
<evidence type="ECO:0000313" key="2">
    <source>
        <dbReference type="EMBL" id="PXW85582.1"/>
    </source>
</evidence>
<dbReference type="Proteomes" id="UP000247978">
    <property type="component" value="Unassembled WGS sequence"/>
</dbReference>
<evidence type="ECO:0000313" key="3">
    <source>
        <dbReference type="Proteomes" id="UP000247978"/>
    </source>
</evidence>
<feature type="transmembrane region" description="Helical" evidence="1">
    <location>
        <begin position="37"/>
        <end position="58"/>
    </location>
</feature>
<feature type="transmembrane region" description="Helical" evidence="1">
    <location>
        <begin position="112"/>
        <end position="140"/>
    </location>
</feature>